<organism evidence="1">
    <name type="scientific">Tanacetum cinerariifolium</name>
    <name type="common">Dalmatian daisy</name>
    <name type="synonym">Chrysanthemum cinerariifolium</name>
    <dbReference type="NCBI Taxonomy" id="118510"/>
    <lineage>
        <taxon>Eukaryota</taxon>
        <taxon>Viridiplantae</taxon>
        <taxon>Streptophyta</taxon>
        <taxon>Embryophyta</taxon>
        <taxon>Tracheophyta</taxon>
        <taxon>Spermatophyta</taxon>
        <taxon>Magnoliopsida</taxon>
        <taxon>eudicotyledons</taxon>
        <taxon>Gunneridae</taxon>
        <taxon>Pentapetalae</taxon>
        <taxon>asterids</taxon>
        <taxon>campanulids</taxon>
        <taxon>Asterales</taxon>
        <taxon>Asteraceae</taxon>
        <taxon>Asteroideae</taxon>
        <taxon>Anthemideae</taxon>
        <taxon>Anthemidinae</taxon>
        <taxon>Tanacetum</taxon>
    </lineage>
</organism>
<dbReference type="EMBL" id="BKCJ010457751">
    <property type="protein sequence ID" value="GFA62690.1"/>
    <property type="molecule type" value="Genomic_DNA"/>
</dbReference>
<comment type="caution">
    <text evidence="1">The sequence shown here is derived from an EMBL/GenBank/DDBJ whole genome shotgun (WGS) entry which is preliminary data.</text>
</comment>
<name>A0A699JXA0_TANCI</name>
<gene>
    <name evidence="1" type="ORF">Tci_634662</name>
</gene>
<evidence type="ECO:0008006" key="2">
    <source>
        <dbReference type="Google" id="ProtNLM"/>
    </source>
</evidence>
<proteinExistence type="predicted"/>
<dbReference type="AlphaFoldDB" id="A0A699JXA0"/>
<evidence type="ECO:0000313" key="1">
    <source>
        <dbReference type="EMBL" id="GFA62690.1"/>
    </source>
</evidence>
<reference evidence="1" key="1">
    <citation type="journal article" date="2019" name="Sci. Rep.">
        <title>Draft genome of Tanacetum cinerariifolium, the natural source of mosquito coil.</title>
        <authorList>
            <person name="Yamashiro T."/>
            <person name="Shiraishi A."/>
            <person name="Satake H."/>
            <person name="Nakayama K."/>
        </authorList>
    </citation>
    <scope>NUCLEOTIDE SEQUENCE</scope>
</reference>
<sequence length="86" mass="9899">MAKQCTTTKRVNDAEWFKEKILLAQAQEAEVVLHEDQQEFLADRLEEKDDCDDLQLHTIANLKAGHVDAYDSKLLPVLSSWQVFLL</sequence>
<accession>A0A699JXA0</accession>
<protein>
    <recommendedName>
        <fullName evidence="2">Retrovirus-related Pol polyprotein from transposon TNT 1-94</fullName>
    </recommendedName>
</protein>